<dbReference type="eggNOG" id="arCOG04589">
    <property type="taxonomic scope" value="Archaea"/>
</dbReference>
<evidence type="ECO:0000259" key="1">
    <source>
        <dbReference type="Pfam" id="PF02464"/>
    </source>
</evidence>
<proteinExistence type="predicted"/>
<dbReference type="SUPFAM" id="SSF142433">
    <property type="entry name" value="CinA-like"/>
    <property type="match status" value="1"/>
</dbReference>
<dbReference type="EMBL" id="CP001941">
    <property type="protein sequence ID" value="ADD08642.1"/>
    <property type="molecule type" value="Genomic_DNA"/>
</dbReference>
<dbReference type="AlphaFoldDB" id="B5IAK0"/>
<dbReference type="Gene3D" id="3.90.950.20">
    <property type="entry name" value="CinA-like"/>
    <property type="match status" value="1"/>
</dbReference>
<dbReference type="KEGG" id="abi:Aboo_0833"/>
<dbReference type="RefSeq" id="WP_008082142.1">
    <property type="nucleotide sequence ID" value="NC_013926.1"/>
</dbReference>
<dbReference type="OrthoDB" id="305448at2157"/>
<name>B5IAK0_ACIB4</name>
<organism evidence="2 3">
    <name type="scientific">Aciduliprofundum boonei (strain DSM 19572 / T469)</name>
    <dbReference type="NCBI Taxonomy" id="439481"/>
    <lineage>
        <taxon>Archaea</taxon>
        <taxon>Methanobacteriati</taxon>
        <taxon>Thermoplasmatota</taxon>
        <taxon>DHVE2 group</taxon>
        <taxon>Candidatus Aciduliprofundum</taxon>
    </lineage>
</organism>
<dbReference type="InterPro" id="IPR008136">
    <property type="entry name" value="CinA_C"/>
</dbReference>
<evidence type="ECO:0000313" key="2">
    <source>
        <dbReference type="EMBL" id="ADD08642.1"/>
    </source>
</evidence>
<reference evidence="2" key="1">
    <citation type="submission" date="2010-02" db="EMBL/GenBank/DDBJ databases">
        <title>Complete sequence of Aciduliprofundum boonei T469.</title>
        <authorList>
            <consortium name="US DOE Joint Genome Institute"/>
            <person name="Lucas S."/>
            <person name="Copeland A."/>
            <person name="Lapidus A."/>
            <person name="Cheng J.-F."/>
            <person name="Bruce D."/>
            <person name="Goodwin L."/>
            <person name="Pitluck S."/>
            <person name="Saunders E."/>
            <person name="Detter J.C."/>
            <person name="Han C."/>
            <person name="Tapia R."/>
            <person name="Land M."/>
            <person name="Hauser L."/>
            <person name="Kyrpides N."/>
            <person name="Mikhailova N."/>
            <person name="Flores G."/>
            <person name="Reysenbach A.-L."/>
            <person name="Woyke T."/>
        </authorList>
    </citation>
    <scope>NUCLEOTIDE SEQUENCE</scope>
    <source>
        <strain evidence="2">T469</strain>
    </source>
</reference>
<feature type="domain" description="CinA C-terminal" evidence="1">
    <location>
        <begin position="3"/>
        <end position="148"/>
    </location>
</feature>
<dbReference type="Proteomes" id="UP000001400">
    <property type="component" value="Chromosome"/>
</dbReference>
<dbReference type="InterPro" id="IPR036653">
    <property type="entry name" value="CinA-like_C"/>
</dbReference>
<dbReference type="STRING" id="439481.Aboo_0833"/>
<gene>
    <name evidence="2" type="ordered locus">Aboo_0833</name>
</gene>
<evidence type="ECO:0000313" key="3">
    <source>
        <dbReference type="Proteomes" id="UP000001400"/>
    </source>
</evidence>
<keyword evidence="3" id="KW-1185">Reference proteome</keyword>
<accession>B5IAK0</accession>
<dbReference type="NCBIfam" id="TIGR00199">
    <property type="entry name" value="PncC_domain"/>
    <property type="match status" value="1"/>
</dbReference>
<dbReference type="Pfam" id="PF02464">
    <property type="entry name" value="CinA"/>
    <property type="match status" value="1"/>
</dbReference>
<sequence length="156" mass="16456">MKSEEKIGKILKKGGLKIAVAESCTGGLVGSKITDVPGASSYFLGGIVAYSNEIKMDILGVKKETLENFGAVSEECAREMAIGVSNLFKADVAIATTGIAGPSGGSKDKPVGLVYIGVKIGENIEVRKYVFKGKRMEIKDKIANKALEDAVIMLTK</sequence>
<protein>
    <submittedName>
        <fullName evidence="2">CinA domain protein</fullName>
    </submittedName>
</protein>
<dbReference type="HOGENOM" id="CLU_030805_1_2_2"/>
<dbReference type="GeneID" id="8827783"/>